<dbReference type="InterPro" id="IPR000620">
    <property type="entry name" value="EamA_dom"/>
</dbReference>
<feature type="transmembrane region" description="Helical" evidence="2">
    <location>
        <begin position="102"/>
        <end position="119"/>
    </location>
</feature>
<gene>
    <name evidence="4" type="ORF">AVDCRST_MAG79-695</name>
</gene>
<feature type="domain" description="EamA" evidence="3">
    <location>
        <begin position="8"/>
        <end position="117"/>
    </location>
</feature>
<dbReference type="Pfam" id="PF00892">
    <property type="entry name" value="EamA"/>
    <property type="match status" value="1"/>
</dbReference>
<name>A0A6J4TPU4_9ACTN</name>
<keyword evidence="2" id="KW-0812">Transmembrane</keyword>
<dbReference type="InterPro" id="IPR037185">
    <property type="entry name" value="EmrE-like"/>
</dbReference>
<proteinExistence type="inferred from homology"/>
<dbReference type="GO" id="GO:0016020">
    <property type="term" value="C:membrane"/>
    <property type="evidence" value="ECO:0007669"/>
    <property type="project" value="InterPro"/>
</dbReference>
<feature type="non-terminal residue" evidence="4">
    <location>
        <position position="1"/>
    </location>
</feature>
<dbReference type="AlphaFoldDB" id="A0A6J4TPU4"/>
<sequence length="120" mass="11681">AFYVGLAASADAGPLAAVTASRAVAVLVLAGAVVVTRPALPRGRAAYGALVVIGLIDVAGNTLFTVGTEVGVLAVVAATAALYPLVSVLFARTVLGERLSRAQAAGVTIVLVGLSLVAAG</sequence>
<dbReference type="SUPFAM" id="SSF103481">
    <property type="entry name" value="Multidrug resistance efflux transporter EmrE"/>
    <property type="match status" value="1"/>
</dbReference>
<feature type="transmembrane region" description="Helical" evidence="2">
    <location>
        <begin position="12"/>
        <end position="35"/>
    </location>
</feature>
<dbReference type="EMBL" id="CADCWC010000133">
    <property type="protein sequence ID" value="CAA9528311.1"/>
    <property type="molecule type" value="Genomic_DNA"/>
</dbReference>
<organism evidence="4">
    <name type="scientific">uncultured Thermoleophilia bacterium</name>
    <dbReference type="NCBI Taxonomy" id="1497501"/>
    <lineage>
        <taxon>Bacteria</taxon>
        <taxon>Bacillati</taxon>
        <taxon>Actinomycetota</taxon>
        <taxon>Thermoleophilia</taxon>
        <taxon>environmental samples</taxon>
    </lineage>
</organism>
<evidence type="ECO:0000256" key="2">
    <source>
        <dbReference type="SAM" id="Phobius"/>
    </source>
</evidence>
<keyword evidence="2" id="KW-1133">Transmembrane helix</keyword>
<evidence type="ECO:0000313" key="4">
    <source>
        <dbReference type="EMBL" id="CAA9528311.1"/>
    </source>
</evidence>
<feature type="transmembrane region" description="Helical" evidence="2">
    <location>
        <begin position="47"/>
        <end position="64"/>
    </location>
</feature>
<feature type="transmembrane region" description="Helical" evidence="2">
    <location>
        <begin position="70"/>
        <end position="90"/>
    </location>
</feature>
<comment type="similarity">
    <text evidence="1">Belongs to the EamA transporter family.</text>
</comment>
<evidence type="ECO:0000256" key="1">
    <source>
        <dbReference type="ARBA" id="ARBA00007362"/>
    </source>
</evidence>
<keyword evidence="2" id="KW-0472">Membrane</keyword>
<protein>
    <recommendedName>
        <fullName evidence="3">EamA domain-containing protein</fullName>
    </recommendedName>
</protein>
<reference evidence="4" key="1">
    <citation type="submission" date="2020-02" db="EMBL/GenBank/DDBJ databases">
        <authorList>
            <person name="Meier V. D."/>
        </authorList>
    </citation>
    <scope>NUCLEOTIDE SEQUENCE</scope>
    <source>
        <strain evidence="4">AVDCRST_MAG79</strain>
    </source>
</reference>
<evidence type="ECO:0000259" key="3">
    <source>
        <dbReference type="Pfam" id="PF00892"/>
    </source>
</evidence>
<accession>A0A6J4TPU4</accession>